<dbReference type="Pfam" id="PF03547">
    <property type="entry name" value="Mem_trans"/>
    <property type="match status" value="1"/>
</dbReference>
<dbReference type="PANTHER" id="PTHR36838:SF1">
    <property type="entry name" value="SLR1864 PROTEIN"/>
    <property type="match status" value="1"/>
</dbReference>
<dbReference type="InterPro" id="IPR038770">
    <property type="entry name" value="Na+/solute_symporter_sf"/>
</dbReference>
<feature type="transmembrane region" description="Helical" evidence="8">
    <location>
        <begin position="314"/>
        <end position="334"/>
    </location>
</feature>
<evidence type="ECO:0000256" key="4">
    <source>
        <dbReference type="ARBA" id="ARBA00022475"/>
    </source>
</evidence>
<reference evidence="9 10" key="1">
    <citation type="submission" date="2019-01" db="EMBL/GenBank/DDBJ databases">
        <authorList>
            <consortium name="Pathogen Informatics"/>
        </authorList>
    </citation>
    <scope>NUCLEOTIDE SEQUENCE [LARGE SCALE GENOMIC DNA]</scope>
    <source>
        <strain evidence="9 10">NCTC10179</strain>
    </source>
</reference>
<dbReference type="EMBL" id="LR215039">
    <property type="protein sequence ID" value="VEU75939.1"/>
    <property type="molecule type" value="Genomic_DNA"/>
</dbReference>
<comment type="subcellular location">
    <subcellularLocation>
        <location evidence="1">Cell membrane</location>
        <topology evidence="1">Multi-pass membrane protein</topology>
    </subcellularLocation>
</comment>
<feature type="transmembrane region" description="Helical" evidence="8">
    <location>
        <begin position="123"/>
        <end position="142"/>
    </location>
</feature>
<protein>
    <submittedName>
        <fullName evidence="9">Auxin efflux carrier</fullName>
    </submittedName>
</protein>
<evidence type="ECO:0000313" key="10">
    <source>
        <dbReference type="Proteomes" id="UP000289497"/>
    </source>
</evidence>
<dbReference type="GO" id="GO:0005886">
    <property type="term" value="C:plasma membrane"/>
    <property type="evidence" value="ECO:0007669"/>
    <property type="project" value="UniProtKB-SubCell"/>
</dbReference>
<keyword evidence="10" id="KW-1185">Reference proteome</keyword>
<dbReference type="OrthoDB" id="401182at2"/>
<evidence type="ECO:0000256" key="5">
    <source>
        <dbReference type="ARBA" id="ARBA00022692"/>
    </source>
</evidence>
<dbReference type="GO" id="GO:0055085">
    <property type="term" value="P:transmembrane transport"/>
    <property type="evidence" value="ECO:0007669"/>
    <property type="project" value="InterPro"/>
</dbReference>
<name>A0A449B5U4_9BACT</name>
<sequence>MNDILTTLKNTLTNTGFWGAIIATIAIITLGFVLTKAKVLKAEWKGSLNAVVLKIALPALAISGFMKNITIKQLQEQGIILGVSFAFYVLLCVIAFVLTTYAPNFVPRRMKVNIDGTVAQSESKALVTWMMLIFGSVTFFGLPIINVIDNGAGVIPANIWTIPYRIFLYSYCFMVMSGLKFDRQNIAKSVKTAFLNPIVIATFVGLIFWMTQLIPGASVFDKNFTTGTAKATNGWFNLSVTMPYFYTPIQTLGRLASPLVWISIGMTLAVSNIKKAVTSPAVWVFTALKLIVIPLIVFLVFLGLNRSGNVTKEAATAMVIFAATPPATVVIAYAMQYKRNEEYAVLCSALSTLFAIIAIPVWIVISKAAFIYI</sequence>
<feature type="transmembrane region" description="Helical" evidence="8">
    <location>
        <begin position="193"/>
        <end position="214"/>
    </location>
</feature>
<feature type="transmembrane region" description="Helical" evidence="8">
    <location>
        <begin position="46"/>
        <end position="66"/>
    </location>
</feature>
<gene>
    <name evidence="9" type="ORF">NCTC10179_00095</name>
</gene>
<accession>A0A449B5U4</accession>
<keyword evidence="7 8" id="KW-0472">Membrane</keyword>
<dbReference type="AlphaFoldDB" id="A0A449B5U4"/>
<feature type="transmembrane region" description="Helical" evidence="8">
    <location>
        <begin position="282"/>
        <end position="302"/>
    </location>
</feature>
<dbReference type="RefSeq" id="WP_036434184.1">
    <property type="nucleotide sequence ID" value="NZ_LR215039.1"/>
</dbReference>
<feature type="transmembrane region" description="Helical" evidence="8">
    <location>
        <begin position="15"/>
        <end position="34"/>
    </location>
</feature>
<dbReference type="KEGG" id="mcou:NCTC10179_00095"/>
<keyword evidence="5 8" id="KW-0812">Transmembrane</keyword>
<evidence type="ECO:0000256" key="2">
    <source>
        <dbReference type="ARBA" id="ARBA00010145"/>
    </source>
</evidence>
<proteinExistence type="inferred from homology"/>
<keyword evidence="4" id="KW-1003">Cell membrane</keyword>
<evidence type="ECO:0000256" key="6">
    <source>
        <dbReference type="ARBA" id="ARBA00022989"/>
    </source>
</evidence>
<dbReference type="PANTHER" id="PTHR36838">
    <property type="entry name" value="AUXIN EFFLUX CARRIER FAMILY PROTEIN"/>
    <property type="match status" value="1"/>
</dbReference>
<evidence type="ECO:0000256" key="7">
    <source>
        <dbReference type="ARBA" id="ARBA00023136"/>
    </source>
</evidence>
<dbReference type="Gene3D" id="1.20.1530.20">
    <property type="match status" value="1"/>
</dbReference>
<feature type="transmembrane region" description="Helical" evidence="8">
    <location>
        <begin position="162"/>
        <end position="181"/>
    </location>
</feature>
<keyword evidence="3" id="KW-0813">Transport</keyword>
<evidence type="ECO:0000256" key="1">
    <source>
        <dbReference type="ARBA" id="ARBA00004651"/>
    </source>
</evidence>
<evidence type="ECO:0000256" key="8">
    <source>
        <dbReference type="SAM" id="Phobius"/>
    </source>
</evidence>
<comment type="similarity">
    <text evidence="2">Belongs to the auxin efflux carrier (TC 2.A.69) family.</text>
</comment>
<dbReference type="InterPro" id="IPR004776">
    <property type="entry name" value="Mem_transp_PIN-like"/>
</dbReference>
<feature type="transmembrane region" description="Helical" evidence="8">
    <location>
        <begin position="78"/>
        <end position="102"/>
    </location>
</feature>
<feature type="transmembrane region" description="Helical" evidence="8">
    <location>
        <begin position="343"/>
        <end position="365"/>
    </location>
</feature>
<dbReference type="Proteomes" id="UP000289497">
    <property type="component" value="Chromosome"/>
</dbReference>
<feature type="transmembrane region" description="Helical" evidence="8">
    <location>
        <begin position="252"/>
        <end position="270"/>
    </location>
</feature>
<evidence type="ECO:0000256" key="3">
    <source>
        <dbReference type="ARBA" id="ARBA00022448"/>
    </source>
</evidence>
<keyword evidence="6 8" id="KW-1133">Transmembrane helix</keyword>
<organism evidence="9 10">
    <name type="scientific">Mycoplasmopsis columboralis</name>
    <dbReference type="NCBI Taxonomy" id="171282"/>
    <lineage>
        <taxon>Bacteria</taxon>
        <taxon>Bacillati</taxon>
        <taxon>Mycoplasmatota</taxon>
        <taxon>Mycoplasmoidales</taxon>
        <taxon>Metamycoplasmataceae</taxon>
        <taxon>Mycoplasmopsis</taxon>
    </lineage>
</organism>
<evidence type="ECO:0000313" key="9">
    <source>
        <dbReference type="EMBL" id="VEU75939.1"/>
    </source>
</evidence>